<dbReference type="Pfam" id="PF05157">
    <property type="entry name" value="MshEN"/>
    <property type="match status" value="1"/>
</dbReference>
<dbReference type="PROSITE" id="PS00662">
    <property type="entry name" value="T2SP_E"/>
    <property type="match status" value="1"/>
</dbReference>
<keyword evidence="2" id="KW-0547">Nucleotide-binding</keyword>
<dbReference type="PANTHER" id="PTHR30258">
    <property type="entry name" value="TYPE II SECRETION SYSTEM PROTEIN GSPE-RELATED"/>
    <property type="match status" value="1"/>
</dbReference>
<dbReference type="InterPro" id="IPR003593">
    <property type="entry name" value="AAA+_ATPase"/>
</dbReference>
<dbReference type="STRING" id="485915.Dret_2278"/>
<dbReference type="PANTHER" id="PTHR30258:SF13">
    <property type="entry name" value="SECRETION PATHWAY ATPASE-RELATED"/>
    <property type="match status" value="1"/>
</dbReference>
<gene>
    <name evidence="5" type="ordered locus">Dret_2278</name>
</gene>
<dbReference type="GO" id="GO:0005886">
    <property type="term" value="C:plasma membrane"/>
    <property type="evidence" value="ECO:0007669"/>
    <property type="project" value="TreeGrafter"/>
</dbReference>
<evidence type="ECO:0000256" key="1">
    <source>
        <dbReference type="ARBA" id="ARBA00006611"/>
    </source>
</evidence>
<organism evidence="5 6">
    <name type="scientific">Desulfohalobium retbaense (strain ATCC 49708 / DSM 5692 / JCM 16813 / HR100)</name>
    <dbReference type="NCBI Taxonomy" id="485915"/>
    <lineage>
        <taxon>Bacteria</taxon>
        <taxon>Pseudomonadati</taxon>
        <taxon>Thermodesulfobacteriota</taxon>
        <taxon>Desulfovibrionia</taxon>
        <taxon>Desulfovibrionales</taxon>
        <taxon>Desulfohalobiaceae</taxon>
        <taxon>Desulfohalobium</taxon>
    </lineage>
</organism>
<dbReference type="AlphaFoldDB" id="C8X565"/>
<evidence type="ECO:0000256" key="3">
    <source>
        <dbReference type="ARBA" id="ARBA00022840"/>
    </source>
</evidence>
<dbReference type="OrthoDB" id="9805147at2"/>
<dbReference type="Proteomes" id="UP000001052">
    <property type="component" value="Chromosome"/>
</dbReference>
<dbReference type="Gene3D" id="3.30.300.160">
    <property type="entry name" value="Type II secretion system, protein E, N-terminal domain"/>
    <property type="match status" value="1"/>
</dbReference>
<dbReference type="GO" id="GO:0016887">
    <property type="term" value="F:ATP hydrolysis activity"/>
    <property type="evidence" value="ECO:0007669"/>
    <property type="project" value="TreeGrafter"/>
</dbReference>
<dbReference type="eggNOG" id="COG2804">
    <property type="taxonomic scope" value="Bacteria"/>
</dbReference>
<evidence type="ECO:0000313" key="5">
    <source>
        <dbReference type="EMBL" id="ACV69562.1"/>
    </source>
</evidence>
<keyword evidence="6" id="KW-1185">Reference proteome</keyword>
<dbReference type="Gene3D" id="3.40.50.300">
    <property type="entry name" value="P-loop containing nucleotide triphosphate hydrolases"/>
    <property type="match status" value="1"/>
</dbReference>
<dbReference type="InterPro" id="IPR027417">
    <property type="entry name" value="P-loop_NTPase"/>
</dbReference>
<keyword evidence="3" id="KW-0067">ATP-binding</keyword>
<evidence type="ECO:0000256" key="2">
    <source>
        <dbReference type="ARBA" id="ARBA00022741"/>
    </source>
</evidence>
<protein>
    <submittedName>
        <fullName evidence="5">Type II secretion system protein E</fullName>
    </submittedName>
</protein>
<dbReference type="Pfam" id="PF00437">
    <property type="entry name" value="T2SSE"/>
    <property type="match status" value="1"/>
</dbReference>
<sequence length="599" mass="67055">MSQHTPIWQRRRLTYCLDILLPLLREAGEIVQEQEARVRRHAEDKHISGKDPAGFDLLLELGLQRHVLPESGPSTVTEEVVLQTVGNCFGLSLIRVDYLDLDLEVSTKTISESFARSHQIVPLRIEDGRLTLLAFNPFQPDLWADMQRVTGLPYTVYLGTRADIHRLIDDFFRFRLAIQAASEEFGDGLDISNLEGRVDVGSKGPPGQRSHKHIIQAVDYLLQSALRERASDIHLEPKRDHSLVRFRIDGVLHPLYRLPLTVHRAMVSRIKGLSRLDISEKRRPQDGRVQLVLEHKPTDVRVSTLPVAFGEKMVLRLLSSHADLPAPDQLGMDADQFSLFERFLARTHGLLLVTGPTGSGKSTTLYSALHSLSSPLVNVVTVEDPIEMVMDDFNQIGLQPQIGFGFAATLRHILRQDPDLIMVGEMRDLETAEQAVQAALTGHLVFSTLHTNDAASSLTRLVDLGLPEYLINAALVGIIAQRLVRRICPYCKREHRLSSQTLQHWGLSQWANDPPRLWEGKGCDACRFTGYLGRIGIFEILPFTASLQEAMRTGADVEDLRGIVQREGLTTLLDSGLQRALKGETTVQEVLRVTGTRTV</sequence>
<dbReference type="InterPro" id="IPR007831">
    <property type="entry name" value="T2SS_GspE_N"/>
</dbReference>
<dbReference type="HOGENOM" id="CLU_013446_10_3_7"/>
<evidence type="ECO:0000259" key="4">
    <source>
        <dbReference type="PROSITE" id="PS00662"/>
    </source>
</evidence>
<accession>C8X565</accession>
<dbReference type="InterPro" id="IPR001482">
    <property type="entry name" value="T2SS/T4SS_dom"/>
</dbReference>
<reference evidence="5 6" key="2">
    <citation type="journal article" date="2010" name="Stand. Genomic Sci.">
        <title>Complete genome sequence of Desulfohalobium retbaense type strain (HR(100)).</title>
        <authorList>
            <person name="Spring S."/>
            <person name="Nolan M."/>
            <person name="Lapidus A."/>
            <person name="Glavina Del Rio T."/>
            <person name="Copeland A."/>
            <person name="Tice H."/>
            <person name="Cheng J.F."/>
            <person name="Lucas S."/>
            <person name="Land M."/>
            <person name="Chen F."/>
            <person name="Bruce D."/>
            <person name="Goodwin L."/>
            <person name="Pitluck S."/>
            <person name="Ivanova N."/>
            <person name="Mavromatis K."/>
            <person name="Mikhailova N."/>
            <person name="Pati A."/>
            <person name="Chen A."/>
            <person name="Palaniappan K."/>
            <person name="Hauser L."/>
            <person name="Chang Y.J."/>
            <person name="Jeffries C.D."/>
            <person name="Munk C."/>
            <person name="Kiss H."/>
            <person name="Chain P."/>
            <person name="Han C."/>
            <person name="Brettin T."/>
            <person name="Detter J.C."/>
            <person name="Schuler E."/>
            <person name="Goker M."/>
            <person name="Rohde M."/>
            <person name="Bristow J."/>
            <person name="Eisen J.A."/>
            <person name="Markowitz V."/>
            <person name="Hugenholtz P."/>
            <person name="Kyrpides N.C."/>
            <person name="Klenk H.P."/>
        </authorList>
    </citation>
    <scope>NUCLEOTIDE SEQUENCE [LARGE SCALE GENOMIC DNA]</scope>
    <source>
        <strain evidence="5 6">DSM 5692</strain>
    </source>
</reference>
<dbReference type="SUPFAM" id="SSF160246">
    <property type="entry name" value="EspE N-terminal domain-like"/>
    <property type="match status" value="1"/>
</dbReference>
<feature type="domain" description="Bacterial type II secretion system protein E" evidence="4">
    <location>
        <begin position="414"/>
        <end position="428"/>
    </location>
</feature>
<dbReference type="RefSeq" id="WP_015752703.1">
    <property type="nucleotide sequence ID" value="NC_013223.1"/>
</dbReference>
<dbReference type="SMART" id="SM00382">
    <property type="entry name" value="AAA"/>
    <property type="match status" value="1"/>
</dbReference>
<dbReference type="SUPFAM" id="SSF52540">
    <property type="entry name" value="P-loop containing nucleoside triphosphate hydrolases"/>
    <property type="match status" value="1"/>
</dbReference>
<name>C8X565_DESRD</name>
<proteinExistence type="inferred from homology"/>
<reference evidence="6" key="1">
    <citation type="submission" date="2009-09" db="EMBL/GenBank/DDBJ databases">
        <title>The complete chromosome of Desulfohalobium retbaense DSM 5692.</title>
        <authorList>
            <consortium name="US DOE Joint Genome Institute (JGI-PGF)"/>
            <person name="Lucas S."/>
            <person name="Copeland A."/>
            <person name="Lapidus A."/>
            <person name="Glavina del Rio T."/>
            <person name="Dalin E."/>
            <person name="Tice H."/>
            <person name="Bruce D."/>
            <person name="Goodwin L."/>
            <person name="Pitluck S."/>
            <person name="Kyrpides N."/>
            <person name="Mavromatis K."/>
            <person name="Ivanova N."/>
            <person name="Mikhailova N."/>
            <person name="Munk A.C."/>
            <person name="Brettin T."/>
            <person name="Detter J.C."/>
            <person name="Han C."/>
            <person name="Tapia R."/>
            <person name="Larimer F."/>
            <person name="Land M."/>
            <person name="Hauser L."/>
            <person name="Markowitz V."/>
            <person name="Cheng J.-F."/>
            <person name="Hugenholtz P."/>
            <person name="Woyke T."/>
            <person name="Wu D."/>
            <person name="Spring S."/>
            <person name="Klenk H.-P."/>
            <person name="Eisen J.A."/>
        </authorList>
    </citation>
    <scope>NUCLEOTIDE SEQUENCE [LARGE SCALE GENOMIC DNA]</scope>
    <source>
        <strain evidence="6">DSM 5692</strain>
    </source>
</reference>
<dbReference type="KEGG" id="drt:Dret_2278"/>
<dbReference type="Gene3D" id="3.30.450.90">
    <property type="match status" value="1"/>
</dbReference>
<dbReference type="EMBL" id="CP001734">
    <property type="protein sequence ID" value="ACV69562.1"/>
    <property type="molecule type" value="Genomic_DNA"/>
</dbReference>
<comment type="similarity">
    <text evidence="1">Belongs to the GSP E family.</text>
</comment>
<dbReference type="CDD" id="cd01129">
    <property type="entry name" value="PulE-GspE-like"/>
    <property type="match status" value="1"/>
</dbReference>
<dbReference type="InterPro" id="IPR037257">
    <property type="entry name" value="T2SS_E_N_sf"/>
</dbReference>
<dbReference type="GO" id="GO:0005524">
    <property type="term" value="F:ATP binding"/>
    <property type="evidence" value="ECO:0007669"/>
    <property type="project" value="UniProtKB-KW"/>
</dbReference>
<evidence type="ECO:0000313" key="6">
    <source>
        <dbReference type="Proteomes" id="UP000001052"/>
    </source>
</evidence>